<dbReference type="GO" id="GO:0005634">
    <property type="term" value="C:nucleus"/>
    <property type="evidence" value="ECO:0007669"/>
    <property type="project" value="UniProtKB-SubCell"/>
</dbReference>
<dbReference type="PANTHER" id="PTHR19303:SF73">
    <property type="entry name" value="PROTEIN PDC2"/>
    <property type="match status" value="1"/>
</dbReference>
<dbReference type="Gene3D" id="1.10.10.60">
    <property type="entry name" value="Homeodomain-like"/>
    <property type="match status" value="2"/>
</dbReference>
<dbReference type="InterPro" id="IPR036397">
    <property type="entry name" value="RNaseH_sf"/>
</dbReference>
<dbReference type="GO" id="GO:0003677">
    <property type="term" value="F:DNA binding"/>
    <property type="evidence" value="ECO:0007669"/>
    <property type="project" value="UniProtKB-KW"/>
</dbReference>
<comment type="caution">
    <text evidence="5">The sequence shown here is derived from an EMBL/GenBank/DDBJ whole genome shotgun (WGS) entry which is preliminary data.</text>
</comment>
<dbReference type="Proteomes" id="UP001160148">
    <property type="component" value="Unassembled WGS sequence"/>
</dbReference>
<evidence type="ECO:0000256" key="2">
    <source>
        <dbReference type="ARBA" id="ARBA00023125"/>
    </source>
</evidence>
<dbReference type="InterPro" id="IPR009057">
    <property type="entry name" value="Homeodomain-like_sf"/>
</dbReference>
<gene>
    <name evidence="5" type="ORF">MEUPH1_LOCUS5877</name>
</gene>
<evidence type="ECO:0000256" key="1">
    <source>
        <dbReference type="ARBA" id="ARBA00004123"/>
    </source>
</evidence>
<evidence type="ECO:0000256" key="3">
    <source>
        <dbReference type="ARBA" id="ARBA00023242"/>
    </source>
</evidence>
<dbReference type="Pfam" id="PF03221">
    <property type="entry name" value="HTH_Tnp_Tc5"/>
    <property type="match status" value="1"/>
</dbReference>
<organism evidence="5 6">
    <name type="scientific">Macrosiphum euphorbiae</name>
    <name type="common">potato aphid</name>
    <dbReference type="NCBI Taxonomy" id="13131"/>
    <lineage>
        <taxon>Eukaryota</taxon>
        <taxon>Metazoa</taxon>
        <taxon>Ecdysozoa</taxon>
        <taxon>Arthropoda</taxon>
        <taxon>Hexapoda</taxon>
        <taxon>Insecta</taxon>
        <taxon>Pterygota</taxon>
        <taxon>Neoptera</taxon>
        <taxon>Paraneoptera</taxon>
        <taxon>Hemiptera</taxon>
        <taxon>Sternorrhyncha</taxon>
        <taxon>Aphidomorpha</taxon>
        <taxon>Aphidoidea</taxon>
        <taxon>Aphididae</taxon>
        <taxon>Macrosiphini</taxon>
        <taxon>Macrosiphum</taxon>
    </lineage>
</organism>
<keyword evidence="6" id="KW-1185">Reference proteome</keyword>
<dbReference type="InterPro" id="IPR007889">
    <property type="entry name" value="HTH_Psq"/>
</dbReference>
<dbReference type="SUPFAM" id="SSF46689">
    <property type="entry name" value="Homeodomain-like"/>
    <property type="match status" value="2"/>
</dbReference>
<sequence length="508" mass="57978">MTSASTSSSSAGVKRKALSIDDKLRIIKLYDEKIGVFNKQQIADQLGLPSSSLRTILKNRKEIEKNAFSGSTKRQKVRNGKNEQLENILLEWFRQARTLNLAVNGPVLTEKANEIAKRLNITDFGGSNGWLDRFRKRHGIVYRKICGEADAVDDNSIKSWKETILPNLLKDYSPEDIYNADEFGLFFKLMPDKSLVMKDETCHGGKLSKDRLTVLTCSNWSGTDKLKLLVIGKSKSPRCFKNVHTLPCDYKAQNRAWMTGSLIIEWVQQLNCKFVKQKRNVLLFVDNCPAHPKEITLTNIKLVFFPPNATSKLQPLDQGVIKVLKQKYRKKLVQRYLLEMESVTDAEIPKINVLDAIHYVSIAWDEIKPEVIKNCFNKAYFDNVSQEDPHVLDSDEFRDFEEVYPGYTSIDDQLITNEALELEEIINQATVNDEPDEPSDDEEEYIPPLPSIASTVQSISTLRQALTATDGSENMLLYLGRVENFLLNKYKNNVLKQPTITTFFNPRK</sequence>
<evidence type="ECO:0000259" key="4">
    <source>
        <dbReference type="PROSITE" id="PS51253"/>
    </source>
</evidence>
<dbReference type="EMBL" id="CARXXK010000001">
    <property type="protein sequence ID" value="CAI6349299.1"/>
    <property type="molecule type" value="Genomic_DNA"/>
</dbReference>
<proteinExistence type="predicted"/>
<accession>A0AAV0VYF9</accession>
<name>A0AAV0VYF9_9HEMI</name>
<dbReference type="Pfam" id="PF04218">
    <property type="entry name" value="CENP-B_N"/>
    <property type="match status" value="1"/>
</dbReference>
<dbReference type="PROSITE" id="PS51253">
    <property type="entry name" value="HTH_CENPB"/>
    <property type="match status" value="1"/>
</dbReference>
<evidence type="ECO:0000313" key="6">
    <source>
        <dbReference type="Proteomes" id="UP001160148"/>
    </source>
</evidence>
<dbReference type="Pfam" id="PF03184">
    <property type="entry name" value="DDE_1"/>
    <property type="match status" value="1"/>
</dbReference>
<feature type="domain" description="HTH CENPB-type" evidence="4">
    <location>
        <begin position="73"/>
        <end position="144"/>
    </location>
</feature>
<keyword evidence="2" id="KW-0238">DNA-binding</keyword>
<dbReference type="InterPro" id="IPR006600">
    <property type="entry name" value="HTH_CenpB_DNA-bd_dom"/>
</dbReference>
<dbReference type="SMART" id="SM00674">
    <property type="entry name" value="CENPB"/>
    <property type="match status" value="1"/>
</dbReference>
<evidence type="ECO:0000313" key="5">
    <source>
        <dbReference type="EMBL" id="CAI6349299.1"/>
    </source>
</evidence>
<reference evidence="5 6" key="1">
    <citation type="submission" date="2023-01" db="EMBL/GenBank/DDBJ databases">
        <authorList>
            <person name="Whitehead M."/>
        </authorList>
    </citation>
    <scope>NUCLEOTIDE SEQUENCE [LARGE SCALE GENOMIC DNA]</scope>
</reference>
<dbReference type="InterPro" id="IPR004875">
    <property type="entry name" value="DDE_SF_endonuclease_dom"/>
</dbReference>
<dbReference type="AlphaFoldDB" id="A0AAV0VYF9"/>
<comment type="subcellular location">
    <subcellularLocation>
        <location evidence="1">Nucleus</location>
    </subcellularLocation>
</comment>
<dbReference type="InterPro" id="IPR050863">
    <property type="entry name" value="CenT-Element_Derived"/>
</dbReference>
<dbReference type="Gene3D" id="3.30.420.10">
    <property type="entry name" value="Ribonuclease H-like superfamily/Ribonuclease H"/>
    <property type="match status" value="1"/>
</dbReference>
<dbReference type="PANTHER" id="PTHR19303">
    <property type="entry name" value="TRANSPOSON"/>
    <property type="match status" value="1"/>
</dbReference>
<keyword evidence="3" id="KW-0539">Nucleus</keyword>
<protein>
    <recommendedName>
        <fullName evidence="4">HTH CENPB-type domain-containing protein</fullName>
    </recommendedName>
</protein>